<evidence type="ECO:0000256" key="1">
    <source>
        <dbReference type="SAM" id="MobiDB-lite"/>
    </source>
</evidence>
<dbReference type="Proteomes" id="UP001500058">
    <property type="component" value="Unassembled WGS sequence"/>
</dbReference>
<keyword evidence="2" id="KW-0732">Signal</keyword>
<feature type="signal peptide" evidence="2">
    <location>
        <begin position="1"/>
        <end position="30"/>
    </location>
</feature>
<comment type="caution">
    <text evidence="4">The sequence shown here is derived from an EMBL/GenBank/DDBJ whole genome shotgun (WGS) entry which is preliminary data.</text>
</comment>
<reference evidence="5" key="1">
    <citation type="journal article" date="2019" name="Int. J. Syst. Evol. Microbiol.">
        <title>The Global Catalogue of Microorganisms (GCM) 10K type strain sequencing project: providing services to taxonomists for standard genome sequencing and annotation.</title>
        <authorList>
            <consortium name="The Broad Institute Genomics Platform"/>
            <consortium name="The Broad Institute Genome Sequencing Center for Infectious Disease"/>
            <person name="Wu L."/>
            <person name="Ma J."/>
        </authorList>
    </citation>
    <scope>NUCLEOTIDE SEQUENCE [LARGE SCALE GENOMIC DNA]</scope>
    <source>
        <strain evidence="5">JCM 6921</strain>
    </source>
</reference>
<dbReference type="CDD" id="cd01830">
    <property type="entry name" value="XynE_like"/>
    <property type="match status" value="1"/>
</dbReference>
<dbReference type="SUPFAM" id="SSF52266">
    <property type="entry name" value="SGNH hydrolase"/>
    <property type="match status" value="1"/>
</dbReference>
<feature type="domain" description="SGNH hydrolase-type esterase" evidence="3">
    <location>
        <begin position="249"/>
        <end position="441"/>
    </location>
</feature>
<organism evidence="4 5">
    <name type="scientific">Streptomyces glaucosporus</name>
    <dbReference type="NCBI Taxonomy" id="284044"/>
    <lineage>
        <taxon>Bacteria</taxon>
        <taxon>Bacillati</taxon>
        <taxon>Actinomycetota</taxon>
        <taxon>Actinomycetes</taxon>
        <taxon>Kitasatosporales</taxon>
        <taxon>Streptomycetaceae</taxon>
        <taxon>Streptomyces</taxon>
    </lineage>
</organism>
<dbReference type="InterPro" id="IPR013830">
    <property type="entry name" value="SGNH_hydro"/>
</dbReference>
<dbReference type="RefSeq" id="WP_344629553.1">
    <property type="nucleotide sequence ID" value="NZ_BAAATJ010000003.1"/>
</dbReference>
<dbReference type="Pfam" id="PF13472">
    <property type="entry name" value="Lipase_GDSL_2"/>
    <property type="match status" value="1"/>
</dbReference>
<proteinExistence type="predicted"/>
<dbReference type="PANTHER" id="PTHR43784">
    <property type="entry name" value="GDSL-LIKE LIPASE/ACYLHYDROLASE, PUTATIVE (AFU_ORTHOLOGUE AFUA_2G00820)-RELATED"/>
    <property type="match status" value="1"/>
</dbReference>
<keyword evidence="4" id="KW-0378">Hydrolase</keyword>
<dbReference type="InterPro" id="IPR036514">
    <property type="entry name" value="SGNH_hydro_sf"/>
</dbReference>
<feature type="region of interest" description="Disordered" evidence="1">
    <location>
        <begin position="38"/>
        <end position="62"/>
    </location>
</feature>
<sequence length="454" mass="48216">MTHPVRRRPSRLSRLSGLAAAAALVATVFAASAVTGAPPTAGEERAGAASGSPATPASEGRARQWVNSWTSMPQLTEPHNMPPAPFTRDGLVLEDTTLRQTVRVTVGGDRLRLRFSNAFGGTALPVTAVSVALPAGGKAGTSAIRPGTSRPVTFGGRSSTVIPVGAQAVSDPLDLKVAPGTNLTVTTYLAEGQASNEITSHPGSRTTSHLLRGNHVHAEDLPGATPTDHWYFLSGVEVHTKKSTAAVAVLGDSLTDGRGSTTNGNDRWPDQWFDRLQSRRSTSGIAVLNQGAGGNRVLDDGLGPNVLARLDRDVLAQSGVEWLIVFEGVNDIGTAEATEAAQKRVADDLIAAYDQIVTRAHAQGIEVYGATLLPFGGNGMYDDPAGLRERTRRTVNEWIRTGGRFDAVIDFDRAVRDPRDPGRLRADVHDGDWLHLNPKGYGMLADAIPYHLFR</sequence>
<dbReference type="EMBL" id="BAAATJ010000003">
    <property type="protein sequence ID" value="GAA2388335.1"/>
    <property type="molecule type" value="Genomic_DNA"/>
</dbReference>
<gene>
    <name evidence="4" type="ORF">GCM10010420_09450</name>
</gene>
<feature type="chain" id="PRO_5047439917" evidence="2">
    <location>
        <begin position="31"/>
        <end position="454"/>
    </location>
</feature>
<keyword evidence="5" id="KW-1185">Reference proteome</keyword>
<dbReference type="InterPro" id="IPR053140">
    <property type="entry name" value="GDSL_Rv0518-like"/>
</dbReference>
<dbReference type="GO" id="GO:0016787">
    <property type="term" value="F:hydrolase activity"/>
    <property type="evidence" value="ECO:0007669"/>
    <property type="project" value="UniProtKB-KW"/>
</dbReference>
<evidence type="ECO:0000259" key="3">
    <source>
        <dbReference type="Pfam" id="PF13472"/>
    </source>
</evidence>
<dbReference type="Gene3D" id="3.40.50.1110">
    <property type="entry name" value="SGNH hydrolase"/>
    <property type="match status" value="1"/>
</dbReference>
<name>A0ABP5UZ63_9ACTN</name>
<dbReference type="PANTHER" id="PTHR43784:SF2">
    <property type="entry name" value="GDSL-LIKE LIPASE_ACYLHYDROLASE, PUTATIVE (AFU_ORTHOLOGUE AFUA_2G00820)-RELATED"/>
    <property type="match status" value="1"/>
</dbReference>
<evidence type="ECO:0000313" key="5">
    <source>
        <dbReference type="Proteomes" id="UP001500058"/>
    </source>
</evidence>
<feature type="compositionally biased region" description="Low complexity" evidence="1">
    <location>
        <begin position="47"/>
        <end position="58"/>
    </location>
</feature>
<evidence type="ECO:0000313" key="4">
    <source>
        <dbReference type="EMBL" id="GAA2388335.1"/>
    </source>
</evidence>
<accession>A0ABP5UZ63</accession>
<protein>
    <submittedName>
        <fullName evidence="4">SGNH/GDSL hydrolase family protein</fullName>
    </submittedName>
</protein>
<evidence type="ECO:0000256" key="2">
    <source>
        <dbReference type="SAM" id="SignalP"/>
    </source>
</evidence>